<reference evidence="3" key="1">
    <citation type="submission" date="2020-01" db="EMBL/GenBank/DDBJ databases">
        <title>Draft genome sequence of the Termite Coptotermes fromosanus.</title>
        <authorList>
            <person name="Itakura S."/>
            <person name="Yosikawa Y."/>
            <person name="Umezawa K."/>
        </authorList>
    </citation>
    <scope>NUCLEOTIDE SEQUENCE [LARGE SCALE GENOMIC DNA]</scope>
</reference>
<dbReference type="Proteomes" id="UP000502823">
    <property type="component" value="Unassembled WGS sequence"/>
</dbReference>
<dbReference type="OrthoDB" id="8197232at2759"/>
<dbReference type="InParanoid" id="A0A6L2QCC0"/>
<comment type="caution">
    <text evidence="2">The sequence shown here is derived from an EMBL/GenBank/DDBJ whole genome shotgun (WGS) entry which is preliminary data.</text>
</comment>
<accession>A0A6L2QCC0</accession>
<gene>
    <name evidence="2" type="ORF">Cfor_11866</name>
</gene>
<name>A0A6L2QCC0_COPFO</name>
<evidence type="ECO:0000259" key="1">
    <source>
        <dbReference type="Pfam" id="PF00078"/>
    </source>
</evidence>
<protein>
    <recommendedName>
        <fullName evidence="1">Reverse transcriptase domain-containing protein</fullName>
    </recommendedName>
</protein>
<feature type="domain" description="Reverse transcriptase" evidence="1">
    <location>
        <begin position="215"/>
        <end position="310"/>
    </location>
</feature>
<proteinExistence type="predicted"/>
<evidence type="ECO:0000313" key="2">
    <source>
        <dbReference type="EMBL" id="GFG40808.1"/>
    </source>
</evidence>
<organism evidence="2 3">
    <name type="scientific">Coptotermes formosanus</name>
    <name type="common">Formosan subterranean termite</name>
    <dbReference type="NCBI Taxonomy" id="36987"/>
    <lineage>
        <taxon>Eukaryota</taxon>
        <taxon>Metazoa</taxon>
        <taxon>Ecdysozoa</taxon>
        <taxon>Arthropoda</taxon>
        <taxon>Hexapoda</taxon>
        <taxon>Insecta</taxon>
        <taxon>Pterygota</taxon>
        <taxon>Neoptera</taxon>
        <taxon>Polyneoptera</taxon>
        <taxon>Dictyoptera</taxon>
        <taxon>Blattodea</taxon>
        <taxon>Blattoidea</taxon>
        <taxon>Termitoidae</taxon>
        <taxon>Rhinotermitidae</taxon>
        <taxon>Coptotermes</taxon>
    </lineage>
</organism>
<dbReference type="PANTHER" id="PTHR33332">
    <property type="entry name" value="REVERSE TRANSCRIPTASE DOMAIN-CONTAINING PROTEIN"/>
    <property type="match status" value="1"/>
</dbReference>
<evidence type="ECO:0000313" key="3">
    <source>
        <dbReference type="Proteomes" id="UP000502823"/>
    </source>
</evidence>
<dbReference type="Pfam" id="PF00078">
    <property type="entry name" value="RVT_1"/>
    <property type="match status" value="1"/>
</dbReference>
<dbReference type="EMBL" id="BLKM01002621">
    <property type="protein sequence ID" value="GFG40808.1"/>
    <property type="molecule type" value="Genomic_DNA"/>
</dbReference>
<dbReference type="InterPro" id="IPR000477">
    <property type="entry name" value="RT_dom"/>
</dbReference>
<dbReference type="AlphaFoldDB" id="A0A6L2QCC0"/>
<sequence length="327" mass="37714">MLKNGSRETALIQNDVNKSFYSFLNTFLIISESCFPIIHVTPKTKANCWITTGIRISCKQQKKRLYIHSKNGNCSKFKAYYTQYCTILRKIIRRATEMYYSDLLALSDDKFRTSWNIIKSESGKGNNKIHKPSEFKLGNKNVCINQAAEAFNNYFLNVVEELNIDKAGIKSAIPLRRKWFSGGFPNMIHISITESEIICTIAYLKSKSSCGYNGILNKILKKCGNHNIIVPEQYGFREGVSTDIATHKLIETVFNAWKRNKYVAGIFFDLTKAFDCVSHELLLSKLQFYGVIGTILDWLKSYLINRKQRVDLEFRNLHHYSSCWDTL</sequence>
<keyword evidence="3" id="KW-1185">Reference proteome</keyword>